<evidence type="ECO:0000313" key="1">
    <source>
        <dbReference type="EMBL" id="GAA0163547.1"/>
    </source>
</evidence>
<gene>
    <name evidence="1" type="ORF">LIER_39617</name>
</gene>
<sequence length="94" mass="10560">MSQHRRDEGILEQACRCPHPWEVMKERSFPLRYESAEKYRLPQDLAGSAEETIMSTSLVLPWEASFNIVSASLASGRNLVACHEDQGCLPNPSV</sequence>
<dbReference type="EMBL" id="BAABME010021537">
    <property type="protein sequence ID" value="GAA0163547.1"/>
    <property type="molecule type" value="Genomic_DNA"/>
</dbReference>
<comment type="caution">
    <text evidence="1">The sequence shown here is derived from an EMBL/GenBank/DDBJ whole genome shotgun (WGS) entry which is preliminary data.</text>
</comment>
<reference evidence="1 2" key="1">
    <citation type="submission" date="2024-01" db="EMBL/GenBank/DDBJ databases">
        <title>The complete chloroplast genome sequence of Lithospermum erythrorhizon: insights into the phylogenetic relationship among Boraginaceae species and the maternal lineages of purple gromwells.</title>
        <authorList>
            <person name="Okada T."/>
            <person name="Watanabe K."/>
        </authorList>
    </citation>
    <scope>NUCLEOTIDE SEQUENCE [LARGE SCALE GENOMIC DNA]</scope>
</reference>
<name>A0AAV3QKJ1_LITER</name>
<accession>A0AAV3QKJ1</accession>
<evidence type="ECO:0000313" key="2">
    <source>
        <dbReference type="Proteomes" id="UP001454036"/>
    </source>
</evidence>
<proteinExistence type="predicted"/>
<dbReference type="AlphaFoldDB" id="A0AAV3QKJ1"/>
<protein>
    <submittedName>
        <fullName evidence="1">Uncharacterized protein</fullName>
    </submittedName>
</protein>
<organism evidence="1 2">
    <name type="scientific">Lithospermum erythrorhizon</name>
    <name type="common">Purple gromwell</name>
    <name type="synonym">Lithospermum officinale var. erythrorhizon</name>
    <dbReference type="NCBI Taxonomy" id="34254"/>
    <lineage>
        <taxon>Eukaryota</taxon>
        <taxon>Viridiplantae</taxon>
        <taxon>Streptophyta</taxon>
        <taxon>Embryophyta</taxon>
        <taxon>Tracheophyta</taxon>
        <taxon>Spermatophyta</taxon>
        <taxon>Magnoliopsida</taxon>
        <taxon>eudicotyledons</taxon>
        <taxon>Gunneridae</taxon>
        <taxon>Pentapetalae</taxon>
        <taxon>asterids</taxon>
        <taxon>lamiids</taxon>
        <taxon>Boraginales</taxon>
        <taxon>Boraginaceae</taxon>
        <taxon>Boraginoideae</taxon>
        <taxon>Lithospermeae</taxon>
        <taxon>Lithospermum</taxon>
    </lineage>
</organism>
<dbReference type="Proteomes" id="UP001454036">
    <property type="component" value="Unassembled WGS sequence"/>
</dbReference>
<keyword evidence="2" id="KW-1185">Reference proteome</keyword>